<gene>
    <name evidence="1" type="ORF">MLD38_036138</name>
</gene>
<sequence>METKGGQIDLDQLFSYCDDLGSVLRDDKDVAGLSDLLRGSDSLHASSLADLDHLSSSIQDLQRKIESCKEKTEVARAEVVADSAIDMLQKELDEVLRKEKMLIEESRVIANEIKDLDQQRASIEDRERALKRLEKQELREQMMLSMYASVTTVIPNLTDDSNVSGYIVDRKKNVVERFQFDSTSPDACECIWRMIDEQEDRVKSVSASL</sequence>
<evidence type="ECO:0000313" key="1">
    <source>
        <dbReference type="EMBL" id="KAI4311228.1"/>
    </source>
</evidence>
<proteinExistence type="predicted"/>
<accession>A0ACB9LJP6</accession>
<comment type="caution">
    <text evidence="1">The sequence shown here is derived from an EMBL/GenBank/DDBJ whole genome shotgun (WGS) entry which is preliminary data.</text>
</comment>
<reference evidence="2" key="1">
    <citation type="journal article" date="2023" name="Front. Plant Sci.">
        <title>Chromosomal-level genome assembly of Melastoma candidum provides insights into trichome evolution.</title>
        <authorList>
            <person name="Zhong Y."/>
            <person name="Wu W."/>
            <person name="Sun C."/>
            <person name="Zou P."/>
            <person name="Liu Y."/>
            <person name="Dai S."/>
            <person name="Zhou R."/>
        </authorList>
    </citation>
    <scope>NUCLEOTIDE SEQUENCE [LARGE SCALE GENOMIC DNA]</scope>
</reference>
<name>A0ACB9LJP6_9MYRT</name>
<evidence type="ECO:0000313" key="2">
    <source>
        <dbReference type="Proteomes" id="UP001057402"/>
    </source>
</evidence>
<protein>
    <submittedName>
        <fullName evidence="1">Uncharacterized protein</fullName>
    </submittedName>
</protein>
<dbReference type="Proteomes" id="UP001057402">
    <property type="component" value="Chromosome 11"/>
</dbReference>
<organism evidence="1 2">
    <name type="scientific">Melastoma candidum</name>
    <dbReference type="NCBI Taxonomy" id="119954"/>
    <lineage>
        <taxon>Eukaryota</taxon>
        <taxon>Viridiplantae</taxon>
        <taxon>Streptophyta</taxon>
        <taxon>Embryophyta</taxon>
        <taxon>Tracheophyta</taxon>
        <taxon>Spermatophyta</taxon>
        <taxon>Magnoliopsida</taxon>
        <taxon>eudicotyledons</taxon>
        <taxon>Gunneridae</taxon>
        <taxon>Pentapetalae</taxon>
        <taxon>rosids</taxon>
        <taxon>malvids</taxon>
        <taxon>Myrtales</taxon>
        <taxon>Melastomataceae</taxon>
        <taxon>Melastomatoideae</taxon>
        <taxon>Melastomateae</taxon>
        <taxon>Melastoma</taxon>
    </lineage>
</organism>
<keyword evidence="2" id="KW-1185">Reference proteome</keyword>
<dbReference type="EMBL" id="CM042890">
    <property type="protein sequence ID" value="KAI4311228.1"/>
    <property type="molecule type" value="Genomic_DNA"/>
</dbReference>